<dbReference type="Proteomes" id="UP000215005">
    <property type="component" value="Chromosome"/>
</dbReference>
<evidence type="ECO:0000313" key="3">
    <source>
        <dbReference type="EMBL" id="ASU83211.1"/>
    </source>
</evidence>
<sequence length="141" mass="14055">MRGVSTGAAIAITTGALLMTTAGAAGNASEKATAQGPTEDLVAVLAAVEDVCSVADELPDTDLRDVGAALPDERIPAASDVPGVPDRKAPGGHRPPAAGADVGQPDELMQVVEALCAKAEDIGLDTINVPVLGNFGSDQSR</sequence>
<evidence type="ECO:0000313" key="4">
    <source>
        <dbReference type="Proteomes" id="UP000215005"/>
    </source>
</evidence>
<proteinExistence type="predicted"/>
<reference evidence="3 4" key="1">
    <citation type="submission" date="2017-08" db="EMBL/GenBank/DDBJ databases">
        <title>The complete genome sequence of Nocardiopsis gilva YIM 90087.</title>
        <authorList>
            <person name="Yin M."/>
            <person name="Tang S."/>
        </authorList>
    </citation>
    <scope>NUCLEOTIDE SEQUENCE [LARGE SCALE GENOMIC DNA]</scope>
    <source>
        <strain evidence="3 4">YIM 90087</strain>
    </source>
</reference>
<feature type="signal peptide" evidence="2">
    <location>
        <begin position="1"/>
        <end position="24"/>
    </location>
</feature>
<dbReference type="RefSeq" id="WP_017617223.1">
    <property type="nucleotide sequence ID" value="NZ_ANBG01000057.1"/>
</dbReference>
<dbReference type="AlphaFoldDB" id="A0A223S522"/>
<name>A0A223S522_9ACTN</name>
<keyword evidence="4" id="KW-1185">Reference proteome</keyword>
<feature type="chain" id="PRO_5011229069" description="Secreted protein" evidence="2">
    <location>
        <begin position="25"/>
        <end position="141"/>
    </location>
</feature>
<protein>
    <recommendedName>
        <fullName evidence="5">Secreted protein</fullName>
    </recommendedName>
</protein>
<accession>A0A223S522</accession>
<dbReference type="EMBL" id="CP022753">
    <property type="protein sequence ID" value="ASU83211.1"/>
    <property type="molecule type" value="Genomic_DNA"/>
</dbReference>
<dbReference type="KEGG" id="ngv:CDO52_10880"/>
<gene>
    <name evidence="3" type="ORF">CDO52_10880</name>
</gene>
<evidence type="ECO:0008006" key="5">
    <source>
        <dbReference type="Google" id="ProtNLM"/>
    </source>
</evidence>
<organism evidence="3 4">
    <name type="scientific">Nocardiopsis gilva YIM 90087</name>
    <dbReference type="NCBI Taxonomy" id="1235441"/>
    <lineage>
        <taxon>Bacteria</taxon>
        <taxon>Bacillati</taxon>
        <taxon>Actinomycetota</taxon>
        <taxon>Actinomycetes</taxon>
        <taxon>Streptosporangiales</taxon>
        <taxon>Nocardiopsidaceae</taxon>
        <taxon>Nocardiopsis</taxon>
    </lineage>
</organism>
<feature type="region of interest" description="Disordered" evidence="1">
    <location>
        <begin position="71"/>
        <end position="103"/>
    </location>
</feature>
<evidence type="ECO:0000256" key="1">
    <source>
        <dbReference type="SAM" id="MobiDB-lite"/>
    </source>
</evidence>
<keyword evidence="2" id="KW-0732">Signal</keyword>
<evidence type="ECO:0000256" key="2">
    <source>
        <dbReference type="SAM" id="SignalP"/>
    </source>
</evidence>